<accession>A0A1U9JXA4</accession>
<dbReference type="PANTHER" id="PTHR37689">
    <property type="entry name" value="PROTEIN FDHE"/>
    <property type="match status" value="1"/>
</dbReference>
<name>A0A1U9JXA4_9BURK</name>
<dbReference type="Proteomes" id="UP000189369">
    <property type="component" value="Chromosome"/>
</dbReference>
<evidence type="ECO:0000313" key="6">
    <source>
        <dbReference type="EMBL" id="AQS50427.1"/>
    </source>
</evidence>
<dbReference type="InterPro" id="IPR006452">
    <property type="entry name" value="Formate_DH_accessory"/>
</dbReference>
<dbReference type="PANTHER" id="PTHR37689:SF1">
    <property type="entry name" value="PROTEIN FDHE"/>
    <property type="match status" value="1"/>
</dbReference>
<comment type="function">
    <text evidence="2">Necessary for formate dehydrogenase activity.</text>
</comment>
<dbReference type="InterPro" id="IPR024064">
    <property type="entry name" value="FdhE-like_sf"/>
</dbReference>
<evidence type="ECO:0000259" key="4">
    <source>
        <dbReference type="Pfam" id="PF24859"/>
    </source>
</evidence>
<dbReference type="CDD" id="cd16341">
    <property type="entry name" value="FdhE"/>
    <property type="match status" value="1"/>
</dbReference>
<comment type="subcellular location">
    <subcellularLocation>
        <location evidence="2">Cytoplasm</location>
    </subcellularLocation>
</comment>
<feature type="domain" description="FdhE C-terminal" evidence="5">
    <location>
        <begin position="229"/>
        <end position="305"/>
    </location>
</feature>
<keyword evidence="1 2" id="KW-0963">Cytoplasm</keyword>
<dbReference type="OrthoDB" id="9794151at2"/>
<dbReference type="SUPFAM" id="SSF144020">
    <property type="entry name" value="FdhE-like"/>
    <property type="match status" value="1"/>
</dbReference>
<dbReference type="InterPro" id="IPR056797">
    <property type="entry name" value="FdhE_central"/>
</dbReference>
<feature type="domain" description="FdhE central" evidence="4">
    <location>
        <begin position="190"/>
        <end position="228"/>
    </location>
</feature>
<comment type="similarity">
    <text evidence="2">Belongs to the FdhE family.</text>
</comment>
<evidence type="ECO:0000256" key="2">
    <source>
        <dbReference type="HAMAP-Rule" id="MF_00611"/>
    </source>
</evidence>
<dbReference type="AlphaFoldDB" id="A0A1U9JXA4"/>
<dbReference type="PIRSF" id="PIRSF018296">
    <property type="entry name" value="Format_dh_formtn"/>
    <property type="match status" value="1"/>
</dbReference>
<dbReference type="EMBL" id="CP019697">
    <property type="protein sequence ID" value="AQS50427.1"/>
    <property type="molecule type" value="Genomic_DNA"/>
</dbReference>
<dbReference type="Gene3D" id="3.90.1670.10">
    <property type="entry name" value="FdhE-like domain"/>
    <property type="match status" value="1"/>
</dbReference>
<evidence type="ECO:0000259" key="5">
    <source>
        <dbReference type="Pfam" id="PF24860"/>
    </source>
</evidence>
<evidence type="ECO:0000313" key="7">
    <source>
        <dbReference type="Proteomes" id="UP000189369"/>
    </source>
</evidence>
<dbReference type="Pfam" id="PF24860">
    <property type="entry name" value="FdhE_C"/>
    <property type="match status" value="1"/>
</dbReference>
<dbReference type="InterPro" id="IPR056774">
    <property type="entry name" value="FdhE_N"/>
</dbReference>
<protein>
    <recommendedName>
        <fullName evidence="2">Protein FdhE homolog</fullName>
    </recommendedName>
</protein>
<proteinExistence type="inferred from homology"/>
<reference evidence="6 7" key="1">
    <citation type="submission" date="2017-01" db="EMBL/GenBank/DDBJ databases">
        <title>Complete Genome Sequence of Paenalcaligenes hominis, Isolated from a paraplegic Patient with neurogenic bladder.</title>
        <authorList>
            <person name="Mukhopadhyay R."/>
            <person name="Joaquin J."/>
            <person name="Hogue R."/>
            <person name="Kilaru A."/>
            <person name="Jospin G."/>
            <person name="Mars K."/>
            <person name="Eisen J.A."/>
            <person name="Chaturvedi V."/>
        </authorList>
    </citation>
    <scope>NUCLEOTIDE SEQUENCE [LARGE SCALE GENOMIC DNA]</scope>
    <source>
        <strain evidence="6 7">15S00501</strain>
    </source>
</reference>
<evidence type="ECO:0000259" key="3">
    <source>
        <dbReference type="Pfam" id="PF04216"/>
    </source>
</evidence>
<dbReference type="InterPro" id="IPR056796">
    <property type="entry name" value="FdhE_C"/>
</dbReference>
<evidence type="ECO:0000256" key="1">
    <source>
        <dbReference type="ARBA" id="ARBA00022490"/>
    </source>
</evidence>
<sequence>MQRILSRGEIEGLDHTHIPRLAQPEERSVFQERANRLRQLAAESSIGDYLLVMAHVAEAQQAALLRYTTIPGATKEQIDRAQAHGMPPLQATGWKRDGTWLAILADIVQHVQAQAEMPDAVKTICQNIIGEIATKTDSLEHLADALLARFDEGVDAARAPFVMAALQVYWTRLGINFSEGDLPIITPFGVCPCCGSLPVSSIVRIGGSRDGMRYAICGLCSTEWHVVRVTCTHCEDTEKITYHSIEAGSEAIKAESCGKCNTYRKIFYQNKDQMVEAVADDLATIELDMLMGEEGFYRVSDNPFLWQQHQTED</sequence>
<dbReference type="KEGG" id="phn:PAEH1_00670"/>
<dbReference type="Pfam" id="PF04216">
    <property type="entry name" value="FdhE_N"/>
    <property type="match status" value="1"/>
</dbReference>
<organism evidence="6 7">
    <name type="scientific">Paenalcaligenes hominis</name>
    <dbReference type="NCBI Taxonomy" id="643674"/>
    <lineage>
        <taxon>Bacteria</taxon>
        <taxon>Pseudomonadati</taxon>
        <taxon>Pseudomonadota</taxon>
        <taxon>Betaproteobacteria</taxon>
        <taxon>Burkholderiales</taxon>
        <taxon>Alcaligenaceae</taxon>
        <taxon>Paenalcaligenes</taxon>
    </lineage>
</organism>
<dbReference type="GO" id="GO:0051604">
    <property type="term" value="P:protein maturation"/>
    <property type="evidence" value="ECO:0007669"/>
    <property type="project" value="TreeGrafter"/>
</dbReference>
<gene>
    <name evidence="2" type="primary">fdhE</name>
    <name evidence="6" type="ORF">PAEH1_00670</name>
</gene>
<dbReference type="Pfam" id="PF24859">
    <property type="entry name" value="FdhE_central"/>
    <property type="match status" value="1"/>
</dbReference>
<dbReference type="HAMAP" id="MF_00611">
    <property type="entry name" value="FdeH"/>
    <property type="match status" value="1"/>
</dbReference>
<feature type="domain" description="FdhE N-terminal" evidence="3">
    <location>
        <begin position="18"/>
        <end position="179"/>
    </location>
</feature>
<dbReference type="GO" id="GO:0008199">
    <property type="term" value="F:ferric iron binding"/>
    <property type="evidence" value="ECO:0007669"/>
    <property type="project" value="TreeGrafter"/>
</dbReference>
<dbReference type="GO" id="GO:0005829">
    <property type="term" value="C:cytosol"/>
    <property type="evidence" value="ECO:0007669"/>
    <property type="project" value="TreeGrafter"/>
</dbReference>
<dbReference type="STRING" id="643674.PAEH1_00670"/>
<dbReference type="NCBIfam" id="TIGR01562">
    <property type="entry name" value="FdhE"/>
    <property type="match status" value="1"/>
</dbReference>